<evidence type="ECO:0000256" key="2">
    <source>
        <dbReference type="ARBA" id="ARBA00022729"/>
    </source>
</evidence>
<dbReference type="PROSITE" id="PS51257">
    <property type="entry name" value="PROKAR_LIPOPROTEIN"/>
    <property type="match status" value="1"/>
</dbReference>
<comment type="caution">
    <text evidence="3">The sequence shown here is derived from an EMBL/GenBank/DDBJ whole genome shotgun (WGS) entry which is preliminary data.</text>
</comment>
<evidence type="ECO:0000313" key="4">
    <source>
        <dbReference type="Proteomes" id="UP000036426"/>
    </source>
</evidence>
<sequence>MKKTLFFILFTLILSGCTSIKVQPIAQDTSISRICIQENTRVYDAFLPTIETMLEDKGYATKLYSDKEVQPEQCDVFMKYTARRSWDIVPYLSLAEINLYDKDGFKIAGAKYRHRGGFAFNKWASIETKMTPVLTQLLPNRTRL</sequence>
<dbReference type="RefSeq" id="WP_047874952.1">
    <property type="nucleotide sequence ID" value="NZ_BMYC01000008.1"/>
</dbReference>
<dbReference type="AlphaFoldDB" id="A0A0J1GJU0"/>
<evidence type="ECO:0000313" key="3">
    <source>
        <dbReference type="EMBL" id="KLV00013.1"/>
    </source>
</evidence>
<reference evidence="3 4" key="1">
    <citation type="submission" date="2015-05" db="EMBL/GenBank/DDBJ databases">
        <title>Photobacterium galathea sp. nov.</title>
        <authorList>
            <person name="Machado H."/>
            <person name="Gram L."/>
        </authorList>
    </citation>
    <scope>NUCLEOTIDE SEQUENCE [LARGE SCALE GENOMIC DNA]</scope>
    <source>
        <strain evidence="3 4">DSM 25995</strain>
    </source>
</reference>
<accession>A0A0J1GJU0</accession>
<dbReference type="OrthoDB" id="6708210at2"/>
<dbReference type="Pfam" id="PF08139">
    <property type="entry name" value="LPAM_1"/>
    <property type="match status" value="1"/>
</dbReference>
<dbReference type="InterPro" id="IPR012640">
    <property type="entry name" value="Membr_lipoprot_lipid_attach_CS"/>
</dbReference>
<evidence type="ECO:0000256" key="1">
    <source>
        <dbReference type="ARBA" id="ARBA00017922"/>
    </source>
</evidence>
<proteinExistence type="predicted"/>
<keyword evidence="2" id="KW-0732">Signal</keyword>
<dbReference type="PATRIC" id="fig|754436.4.peg.2872"/>
<keyword evidence="4" id="KW-1185">Reference proteome</keyword>
<protein>
    <recommendedName>
        <fullName evidence="1">Type IV secretion system putative lipoprotein virB7</fullName>
    </recommendedName>
</protein>
<gene>
    <name evidence="3" type="ORF">ABT58_13515</name>
</gene>
<dbReference type="EMBL" id="LDOV01000025">
    <property type="protein sequence ID" value="KLV00013.1"/>
    <property type="molecule type" value="Genomic_DNA"/>
</dbReference>
<dbReference type="NCBIfam" id="NF040519">
    <property type="entry name" value="Sbal_3080_fam"/>
    <property type="match status" value="1"/>
</dbReference>
<organism evidence="3 4">
    <name type="scientific">Photobacterium aphoticum</name>
    <dbReference type="NCBI Taxonomy" id="754436"/>
    <lineage>
        <taxon>Bacteria</taxon>
        <taxon>Pseudomonadati</taxon>
        <taxon>Pseudomonadota</taxon>
        <taxon>Gammaproteobacteria</taxon>
        <taxon>Vibrionales</taxon>
        <taxon>Vibrionaceae</taxon>
        <taxon>Photobacterium</taxon>
    </lineage>
</organism>
<name>A0A0J1GJU0_9GAMM</name>
<dbReference type="Proteomes" id="UP000036426">
    <property type="component" value="Unassembled WGS sequence"/>
</dbReference>